<proteinExistence type="predicted"/>
<dbReference type="InterPro" id="IPR032071">
    <property type="entry name" value="DUF4806"/>
</dbReference>
<dbReference type="AlphaFoldDB" id="A0A0L0BPK6"/>
<dbReference type="Pfam" id="PF16064">
    <property type="entry name" value="DUF4806"/>
    <property type="match status" value="1"/>
</dbReference>
<protein>
    <recommendedName>
        <fullName evidence="1">DUF4806 domain-containing protein</fullName>
    </recommendedName>
</protein>
<dbReference type="OrthoDB" id="8021549at2759"/>
<evidence type="ECO:0000313" key="2">
    <source>
        <dbReference type="EMBL" id="KNC21936.1"/>
    </source>
</evidence>
<dbReference type="EMBL" id="JRES01001567">
    <property type="protein sequence ID" value="KNC21936.1"/>
    <property type="molecule type" value="Genomic_DNA"/>
</dbReference>
<name>A0A0L0BPK6_LUCCU</name>
<evidence type="ECO:0000259" key="1">
    <source>
        <dbReference type="Pfam" id="PF16064"/>
    </source>
</evidence>
<feature type="domain" description="DUF4806" evidence="1">
    <location>
        <begin position="43"/>
        <end position="117"/>
    </location>
</feature>
<reference evidence="2 3" key="1">
    <citation type="journal article" date="2015" name="Nat. Commun.">
        <title>Lucilia cuprina genome unlocks parasitic fly biology to underpin future interventions.</title>
        <authorList>
            <person name="Anstead C.A."/>
            <person name="Korhonen P.K."/>
            <person name="Young N.D."/>
            <person name="Hall R.S."/>
            <person name="Jex A.R."/>
            <person name="Murali S.C."/>
            <person name="Hughes D.S."/>
            <person name="Lee S.F."/>
            <person name="Perry T."/>
            <person name="Stroehlein A.J."/>
            <person name="Ansell B.R."/>
            <person name="Breugelmans B."/>
            <person name="Hofmann A."/>
            <person name="Qu J."/>
            <person name="Dugan S."/>
            <person name="Lee S.L."/>
            <person name="Chao H."/>
            <person name="Dinh H."/>
            <person name="Han Y."/>
            <person name="Doddapaneni H.V."/>
            <person name="Worley K.C."/>
            <person name="Muzny D.M."/>
            <person name="Ioannidis P."/>
            <person name="Waterhouse R.M."/>
            <person name="Zdobnov E.M."/>
            <person name="James P.J."/>
            <person name="Bagnall N.H."/>
            <person name="Kotze A.C."/>
            <person name="Gibbs R.A."/>
            <person name="Richards S."/>
            <person name="Batterham P."/>
            <person name="Gasser R.B."/>
        </authorList>
    </citation>
    <scope>NUCLEOTIDE SEQUENCE [LARGE SCALE GENOMIC DNA]</scope>
    <source>
        <strain evidence="2 3">LS</strain>
        <tissue evidence="2">Full body</tissue>
    </source>
</reference>
<comment type="caution">
    <text evidence="2">The sequence shown here is derived from an EMBL/GenBank/DDBJ whole genome shotgun (WGS) entry which is preliminary data.</text>
</comment>
<dbReference type="Proteomes" id="UP000037069">
    <property type="component" value="Unassembled WGS sequence"/>
</dbReference>
<gene>
    <name evidence="2" type="ORF">FF38_12072</name>
</gene>
<organism evidence="2 3">
    <name type="scientific">Lucilia cuprina</name>
    <name type="common">Green bottle fly</name>
    <name type="synonym">Australian sheep blowfly</name>
    <dbReference type="NCBI Taxonomy" id="7375"/>
    <lineage>
        <taxon>Eukaryota</taxon>
        <taxon>Metazoa</taxon>
        <taxon>Ecdysozoa</taxon>
        <taxon>Arthropoda</taxon>
        <taxon>Hexapoda</taxon>
        <taxon>Insecta</taxon>
        <taxon>Pterygota</taxon>
        <taxon>Neoptera</taxon>
        <taxon>Endopterygota</taxon>
        <taxon>Diptera</taxon>
        <taxon>Brachycera</taxon>
        <taxon>Muscomorpha</taxon>
        <taxon>Oestroidea</taxon>
        <taxon>Calliphoridae</taxon>
        <taxon>Luciliinae</taxon>
        <taxon>Lucilia</taxon>
    </lineage>
</organism>
<keyword evidence="3" id="KW-1185">Reference proteome</keyword>
<evidence type="ECO:0000313" key="3">
    <source>
        <dbReference type="Proteomes" id="UP000037069"/>
    </source>
</evidence>
<accession>A0A0L0BPK6</accession>
<sequence>MQQNKFIISLLTKQTGMLEENIEIERNVSQVHYGKKISHFARRFPLDSIEDLKKFELEIDEDNKENIINIIQSLLSPQGIMKNVINILSDKIIMESNVDGHHNKTRLLNFPKTIDVLFLASRKDDNYSSKMFLDDLRRSLRVVKNRCHKNNCRARQKQLLHEEQERDEQEERTEEIYFD</sequence>